<sequence length="44" mass="5045">MGEHSDHSIETVCNSKKINKGKCHNLTSKVYRTKRVQQLGIVLY</sequence>
<protein>
    <submittedName>
        <fullName evidence="1">Uncharacterized protein</fullName>
    </submittedName>
</protein>
<reference evidence="1" key="1">
    <citation type="submission" date="2014-11" db="EMBL/GenBank/DDBJ databases">
        <authorList>
            <person name="Amaro Gonzalez C."/>
        </authorList>
    </citation>
    <scope>NUCLEOTIDE SEQUENCE</scope>
</reference>
<evidence type="ECO:0000313" key="1">
    <source>
        <dbReference type="EMBL" id="JAH14946.1"/>
    </source>
</evidence>
<dbReference type="AlphaFoldDB" id="A0A0E9QDK7"/>
<reference evidence="1" key="2">
    <citation type="journal article" date="2015" name="Fish Shellfish Immunol.">
        <title>Early steps in the European eel (Anguilla anguilla)-Vibrio vulnificus interaction in the gills: Role of the RtxA13 toxin.</title>
        <authorList>
            <person name="Callol A."/>
            <person name="Pajuelo D."/>
            <person name="Ebbesson L."/>
            <person name="Teles M."/>
            <person name="MacKenzie S."/>
            <person name="Amaro C."/>
        </authorList>
    </citation>
    <scope>NUCLEOTIDE SEQUENCE</scope>
</reference>
<name>A0A0E9QDK7_ANGAN</name>
<accession>A0A0E9QDK7</accession>
<dbReference type="EMBL" id="GBXM01093631">
    <property type="protein sequence ID" value="JAH14946.1"/>
    <property type="molecule type" value="Transcribed_RNA"/>
</dbReference>
<organism evidence="1">
    <name type="scientific">Anguilla anguilla</name>
    <name type="common">European freshwater eel</name>
    <name type="synonym">Muraena anguilla</name>
    <dbReference type="NCBI Taxonomy" id="7936"/>
    <lineage>
        <taxon>Eukaryota</taxon>
        <taxon>Metazoa</taxon>
        <taxon>Chordata</taxon>
        <taxon>Craniata</taxon>
        <taxon>Vertebrata</taxon>
        <taxon>Euteleostomi</taxon>
        <taxon>Actinopterygii</taxon>
        <taxon>Neopterygii</taxon>
        <taxon>Teleostei</taxon>
        <taxon>Anguilliformes</taxon>
        <taxon>Anguillidae</taxon>
        <taxon>Anguilla</taxon>
    </lineage>
</organism>
<proteinExistence type="predicted"/>